<dbReference type="eggNOG" id="COG1876">
    <property type="taxonomic scope" value="Bacteria"/>
</dbReference>
<dbReference type="EMBL" id="CP003985">
    <property type="protein sequence ID" value="AGF79299.1"/>
    <property type="molecule type" value="Genomic_DNA"/>
</dbReference>
<keyword evidence="2" id="KW-1185">Reference proteome</keyword>
<evidence type="ECO:0000313" key="2">
    <source>
        <dbReference type="Proteomes" id="UP000011721"/>
    </source>
</evidence>
<evidence type="ECO:0000313" key="1">
    <source>
        <dbReference type="EMBL" id="AGF79299.1"/>
    </source>
</evidence>
<dbReference type="AlphaFoldDB" id="M1NI94"/>
<dbReference type="PATRIC" id="fig|1167006.5.peg.2991"/>
<proteinExistence type="predicted"/>
<dbReference type="Proteomes" id="UP000011721">
    <property type="component" value="Chromosome"/>
</dbReference>
<keyword evidence="1" id="KW-0645">Protease</keyword>
<protein>
    <submittedName>
        <fullName evidence="1">D-alanyl-D-alanine carboxypeptidase</fullName>
    </submittedName>
</protein>
<dbReference type="RefSeq" id="WP_015404985.1">
    <property type="nucleotide sequence ID" value="NC_020304.1"/>
</dbReference>
<dbReference type="GO" id="GO:0004180">
    <property type="term" value="F:carboxypeptidase activity"/>
    <property type="evidence" value="ECO:0007669"/>
    <property type="project" value="UniProtKB-KW"/>
</dbReference>
<dbReference type="OrthoDB" id="5413878at2"/>
<name>M1NI94_DESSD</name>
<dbReference type="HOGENOM" id="CLU_672189_0_0_7"/>
<dbReference type="KEGG" id="dsf:UWK_02764"/>
<organism evidence="1 2">
    <name type="scientific">Desulfocapsa sulfexigens (strain DSM 10523 / SB164P1)</name>
    <dbReference type="NCBI Taxonomy" id="1167006"/>
    <lineage>
        <taxon>Bacteria</taxon>
        <taxon>Pseudomonadati</taxon>
        <taxon>Thermodesulfobacteriota</taxon>
        <taxon>Desulfobulbia</taxon>
        <taxon>Desulfobulbales</taxon>
        <taxon>Desulfocapsaceae</taxon>
        <taxon>Desulfocapsa</taxon>
    </lineage>
</organism>
<gene>
    <name evidence="1" type="ordered locus">UWK_02764</name>
</gene>
<sequence length="409" mass="47279">MDILSFLSHTSSEPFNRRTFLSLSCLATVSSLFLDSKHCFGQSEDEQRAAIYKKMLSGLRKIKDPDTNYPGDVWATPEQMVLIYSCYNKLSKVQNLVGYSNFNFIDLPTVAYAARQQRNTGRHLGGKPERTLPFTKLEEQFMDQIFAIDAKAYGFYGERVIYDKNYRINPKNLILTDGNFLRKGEAQEKYFRIKKQVSDNLSSGNNSISQSDMQVTSGIRNIPKQMRLFFRKAVRLTQVPRQSEVKILDLKSGTPQLAHVYDLKKDWNRIEADVAMLKNQSLPEILKRNERKEFVLDKGFHLINLSAASRSLAPPGYSWHAQHDFDIGLKNGKLKPYNFRKEFITTPLFVTLFSQGFIHLRDLRYRQENELGVRFEPWHIRVGDPGNLTSDIQTDPSQMWIPNRESQIT</sequence>
<accession>M1NI94</accession>
<keyword evidence="1" id="KW-0378">Hydrolase</keyword>
<reference evidence="2" key="1">
    <citation type="journal article" date="2013" name="Stand. Genomic Sci.">
        <title>Complete genome sequence of Desulfocapsa sulfexigens, a marine deltaproteobacterium specialized in disproportionating inorganic sulfur compounds.</title>
        <authorList>
            <person name="Finster K.W."/>
            <person name="Kjeldsen K.U."/>
            <person name="Kube M."/>
            <person name="Reinhardt R."/>
            <person name="Mussmann M."/>
            <person name="Amann R."/>
            <person name="Schreiber L."/>
        </authorList>
    </citation>
    <scope>NUCLEOTIDE SEQUENCE [LARGE SCALE GENOMIC DNA]</scope>
    <source>
        <strain evidence="2">DSM 10523 / SB164P1</strain>
    </source>
</reference>
<dbReference type="Gene3D" id="3.30.1380.10">
    <property type="match status" value="1"/>
</dbReference>
<dbReference type="InterPro" id="IPR009045">
    <property type="entry name" value="Zn_M74/Hedgehog-like"/>
</dbReference>
<keyword evidence="1" id="KW-0121">Carboxypeptidase</keyword>